<sequence>MRSTRLGACPMHSMRIFDITNWDDTGIPDWGTCRPGCQRSCSSASATCVLLLEKLAVPLLSELNELIDADRDCRVMVGFQHVYSALTAEALASIRRGEMGRVISISAWGV</sequence>
<keyword evidence="2" id="KW-1185">Reference proteome</keyword>
<protein>
    <submittedName>
        <fullName evidence="1">Uncharacterized protein</fullName>
    </submittedName>
</protein>
<dbReference type="RefSeq" id="WP_075081025.1">
    <property type="nucleotide sequence ID" value="NZ_BDCO01000003.1"/>
</dbReference>
<accession>A0A146GCV9</accession>
<dbReference type="AlphaFoldDB" id="A0A146GCV9"/>
<reference evidence="2" key="1">
    <citation type="journal article" date="2017" name="Genome Announc.">
        <title>Draft Genome Sequence of Terrimicrobium sacchariphilum NM-5T, a Facultative Anaerobic Soil Bacterium of the Class Spartobacteria.</title>
        <authorList>
            <person name="Qiu Y.L."/>
            <person name="Tourlousse D.M."/>
            <person name="Matsuura N."/>
            <person name="Ohashi A."/>
            <person name="Sekiguchi Y."/>
        </authorList>
    </citation>
    <scope>NUCLEOTIDE SEQUENCE [LARGE SCALE GENOMIC DNA]</scope>
    <source>
        <strain evidence="2">NM-5</strain>
    </source>
</reference>
<comment type="caution">
    <text evidence="1">The sequence shown here is derived from an EMBL/GenBank/DDBJ whole genome shotgun (WGS) entry which is preliminary data.</text>
</comment>
<dbReference type="Gene3D" id="3.40.50.720">
    <property type="entry name" value="NAD(P)-binding Rossmann-like Domain"/>
    <property type="match status" value="1"/>
</dbReference>
<evidence type="ECO:0000313" key="2">
    <source>
        <dbReference type="Proteomes" id="UP000076023"/>
    </source>
</evidence>
<dbReference type="EMBL" id="BDCO01000003">
    <property type="protein sequence ID" value="GAT35191.1"/>
    <property type="molecule type" value="Genomic_DNA"/>
</dbReference>
<dbReference type="Proteomes" id="UP000076023">
    <property type="component" value="Unassembled WGS sequence"/>
</dbReference>
<gene>
    <name evidence="1" type="ORF">TSACC_3255</name>
</gene>
<organism evidence="1 2">
    <name type="scientific">Terrimicrobium sacchariphilum</name>
    <dbReference type="NCBI Taxonomy" id="690879"/>
    <lineage>
        <taxon>Bacteria</taxon>
        <taxon>Pseudomonadati</taxon>
        <taxon>Verrucomicrobiota</taxon>
        <taxon>Terrimicrobiia</taxon>
        <taxon>Terrimicrobiales</taxon>
        <taxon>Terrimicrobiaceae</taxon>
        <taxon>Terrimicrobium</taxon>
    </lineage>
</organism>
<dbReference type="STRING" id="690879.TSACC_3255"/>
<dbReference type="InParanoid" id="A0A146GCV9"/>
<evidence type="ECO:0000313" key="1">
    <source>
        <dbReference type="EMBL" id="GAT35191.1"/>
    </source>
</evidence>
<proteinExistence type="predicted"/>
<name>A0A146GCV9_TERSA</name>